<feature type="transmembrane region" description="Helical" evidence="8">
    <location>
        <begin position="146"/>
        <end position="165"/>
    </location>
</feature>
<evidence type="ECO:0000256" key="3">
    <source>
        <dbReference type="ARBA" id="ARBA00022475"/>
    </source>
</evidence>
<organism evidence="12 13">
    <name type="scientific">Alkalispirillum mobile</name>
    <dbReference type="NCBI Taxonomy" id="85925"/>
    <lineage>
        <taxon>Bacteria</taxon>
        <taxon>Pseudomonadati</taxon>
        <taxon>Pseudomonadota</taxon>
        <taxon>Gammaproteobacteria</taxon>
        <taxon>Chromatiales</taxon>
        <taxon>Ectothiorhodospiraceae</taxon>
        <taxon>Alkalispirillum</taxon>
    </lineage>
</organism>
<evidence type="ECO:0000256" key="2">
    <source>
        <dbReference type="ARBA" id="ARBA00008017"/>
    </source>
</evidence>
<feature type="transmembrane region" description="Helical" evidence="8">
    <location>
        <begin position="192"/>
        <end position="209"/>
    </location>
</feature>
<dbReference type="Gene3D" id="3.30.70.100">
    <property type="match status" value="1"/>
</dbReference>
<name>A0A498C411_9GAMM</name>
<evidence type="ECO:0000313" key="12">
    <source>
        <dbReference type="EMBL" id="RLK50904.1"/>
    </source>
</evidence>
<dbReference type="InterPro" id="IPR010920">
    <property type="entry name" value="LSM_dom_sf"/>
</dbReference>
<evidence type="ECO:0000256" key="9">
    <source>
        <dbReference type="SAM" id="SignalP"/>
    </source>
</evidence>
<feature type="transmembrane region" description="Helical" evidence="8">
    <location>
        <begin position="453"/>
        <end position="471"/>
    </location>
</feature>
<evidence type="ECO:0000256" key="5">
    <source>
        <dbReference type="ARBA" id="ARBA00022989"/>
    </source>
</evidence>
<comment type="caution">
    <text evidence="12">The sequence shown here is derived from an EMBL/GenBank/DDBJ whole genome shotgun (WGS) entry which is preliminary data.</text>
</comment>
<evidence type="ECO:0000259" key="10">
    <source>
        <dbReference type="Pfam" id="PF00924"/>
    </source>
</evidence>
<dbReference type="InterPro" id="IPR023408">
    <property type="entry name" value="MscS_beta-dom_sf"/>
</dbReference>
<feature type="domain" description="Mechanosensitive ion channel transmembrane helices 2/3" evidence="11">
    <location>
        <begin position="505"/>
        <end position="545"/>
    </location>
</feature>
<dbReference type="InterPro" id="IPR011014">
    <property type="entry name" value="MscS_channel_TM-2"/>
</dbReference>
<keyword evidence="13" id="KW-1185">Reference proteome</keyword>
<feature type="transmembrane region" description="Helical" evidence="8">
    <location>
        <begin position="221"/>
        <end position="242"/>
    </location>
</feature>
<feature type="transmembrane region" description="Helical" evidence="8">
    <location>
        <begin position="529"/>
        <end position="548"/>
    </location>
</feature>
<keyword evidence="6 8" id="KW-0472">Membrane</keyword>
<keyword evidence="4 8" id="KW-0812">Transmembrane</keyword>
<feature type="chain" id="PRO_5019731912" evidence="9">
    <location>
        <begin position="30"/>
        <end position="752"/>
    </location>
</feature>
<dbReference type="AlphaFoldDB" id="A0A498C411"/>
<dbReference type="SUPFAM" id="SSF82689">
    <property type="entry name" value="Mechanosensitive channel protein MscS (YggB), C-terminal domain"/>
    <property type="match status" value="1"/>
</dbReference>
<evidence type="ECO:0000313" key="13">
    <source>
        <dbReference type="Proteomes" id="UP000275461"/>
    </source>
</evidence>
<dbReference type="Pfam" id="PF00924">
    <property type="entry name" value="MS_channel_2nd"/>
    <property type="match status" value="1"/>
</dbReference>
<dbReference type="InterPro" id="IPR006685">
    <property type="entry name" value="MscS_channel_2nd"/>
</dbReference>
<dbReference type="SUPFAM" id="SSF82861">
    <property type="entry name" value="Mechanosensitive channel protein MscS (YggB), transmembrane region"/>
    <property type="match status" value="1"/>
</dbReference>
<proteinExistence type="inferred from homology"/>
<feature type="transmembrane region" description="Helical" evidence="8">
    <location>
        <begin position="336"/>
        <end position="361"/>
    </location>
</feature>
<dbReference type="InterPro" id="IPR045276">
    <property type="entry name" value="YbiO_bact"/>
</dbReference>
<feature type="transmembrane region" description="Helical" evidence="8">
    <location>
        <begin position="504"/>
        <end position="523"/>
    </location>
</feature>
<dbReference type="GO" id="GO:0005886">
    <property type="term" value="C:plasma membrane"/>
    <property type="evidence" value="ECO:0007669"/>
    <property type="project" value="UniProtKB-SubCell"/>
</dbReference>
<reference evidence="12 13" key="1">
    <citation type="submission" date="2018-10" db="EMBL/GenBank/DDBJ databases">
        <title>Genomic Encyclopedia of Type Strains, Phase IV (KMG-IV): sequencing the most valuable type-strain genomes for metagenomic binning, comparative biology and taxonomic classification.</title>
        <authorList>
            <person name="Goeker M."/>
        </authorList>
    </citation>
    <scope>NUCLEOTIDE SEQUENCE [LARGE SCALE GENOMIC DNA]</scope>
    <source>
        <strain evidence="12 13">DSM 12769</strain>
    </source>
</reference>
<dbReference type="RefSeq" id="WP_121441355.1">
    <property type="nucleotide sequence ID" value="NZ_RCDA01000001.1"/>
</dbReference>
<feature type="transmembrane region" description="Helical" evidence="8">
    <location>
        <begin position="291"/>
        <end position="309"/>
    </location>
</feature>
<evidence type="ECO:0000256" key="1">
    <source>
        <dbReference type="ARBA" id="ARBA00004651"/>
    </source>
</evidence>
<dbReference type="Proteomes" id="UP000275461">
    <property type="component" value="Unassembled WGS sequence"/>
</dbReference>
<keyword evidence="5 8" id="KW-1133">Transmembrane helix</keyword>
<dbReference type="SUPFAM" id="SSF50182">
    <property type="entry name" value="Sm-like ribonucleoproteins"/>
    <property type="match status" value="1"/>
</dbReference>
<feature type="transmembrane region" description="Helical" evidence="8">
    <location>
        <begin position="254"/>
        <end position="271"/>
    </location>
</feature>
<evidence type="ECO:0000256" key="7">
    <source>
        <dbReference type="SAM" id="MobiDB-lite"/>
    </source>
</evidence>
<dbReference type="EMBL" id="RCDA01000001">
    <property type="protein sequence ID" value="RLK50904.1"/>
    <property type="molecule type" value="Genomic_DNA"/>
</dbReference>
<dbReference type="OrthoDB" id="6500477at2"/>
<dbReference type="PANTHER" id="PTHR30460:SF0">
    <property type="entry name" value="MODERATE CONDUCTANCE MECHANOSENSITIVE CHANNEL YBIO"/>
    <property type="match status" value="1"/>
</dbReference>
<feature type="region of interest" description="Disordered" evidence="7">
    <location>
        <begin position="714"/>
        <end position="752"/>
    </location>
</feature>
<evidence type="ECO:0000259" key="11">
    <source>
        <dbReference type="Pfam" id="PF21088"/>
    </source>
</evidence>
<dbReference type="Pfam" id="PF21088">
    <property type="entry name" value="MS_channel_1st"/>
    <property type="match status" value="1"/>
</dbReference>
<feature type="signal peptide" evidence="9">
    <location>
        <begin position="1"/>
        <end position="29"/>
    </location>
</feature>
<feature type="transmembrane region" description="Helical" evidence="8">
    <location>
        <begin position="412"/>
        <end position="433"/>
    </location>
</feature>
<protein>
    <submittedName>
        <fullName evidence="12">Small-conductance mechanosensitive channel</fullName>
    </submittedName>
</protein>
<keyword evidence="9" id="KW-0732">Signal</keyword>
<keyword evidence="3" id="KW-1003">Cell membrane</keyword>
<comment type="subcellular location">
    <subcellularLocation>
        <location evidence="1">Cell membrane</location>
        <topology evidence="1">Multi-pass membrane protein</topology>
    </subcellularLocation>
</comment>
<dbReference type="InterPro" id="IPR011066">
    <property type="entry name" value="MscS_channel_C_sf"/>
</dbReference>
<dbReference type="InterPro" id="IPR049142">
    <property type="entry name" value="MS_channel_1st"/>
</dbReference>
<dbReference type="Gene3D" id="2.30.30.60">
    <property type="match status" value="1"/>
</dbReference>
<dbReference type="PANTHER" id="PTHR30460">
    <property type="entry name" value="MODERATE CONDUCTANCE MECHANOSENSITIVE CHANNEL YBIO"/>
    <property type="match status" value="1"/>
</dbReference>
<dbReference type="GO" id="GO:0008381">
    <property type="term" value="F:mechanosensitive monoatomic ion channel activity"/>
    <property type="evidence" value="ECO:0007669"/>
    <property type="project" value="InterPro"/>
</dbReference>
<feature type="transmembrane region" description="Helical" evidence="8">
    <location>
        <begin position="373"/>
        <end position="391"/>
    </location>
</feature>
<sequence length="752" mass="82167">MSQPRSLPRYALCLLALFLLSWSGAPAWSADGGEREPQERQEAMESLDDVIHTLEDGEQREVLLEDLRRLRAVLGEGEELLEGGARQGVLGVLGEGLAELREAATGDEAPVESWAARFEDAGADLRRLLGEADAGDIAQFLLDAGLFLMFWVVTLFLLLGLARLLDRRQHWPDQLPNEAHVYLLAVHFTRRLLPWALAFALVLGLNQFLQTSPGHASALVIAYVALLGRLLALAAETVFSLYTRGHRRVAVRILRERSLGLLFTVGSLVALADALDSQRVVGFLGAELAELVSLLASLAAAVLLGAFVLRFKRPVRHLLVNRPYPRRHHWSTADDVLRLLGNVWHIPALLLIGASSLAVLLEAGDPGAAVTRAMVTAALLVFTLVVTRLVRRQGERRMSRRRMSLYRERLERFGYTLGHLAIWVAFVEVSLQVWGGTLLGLGTEGLTARLGQAVLAVIITVLVAWLVWILADTAIQRALTSTARARGRRVNVARVQTITPMLRNILFSVILVLAGIAVLANLGVNVTPLLAGAGVVGLALGFGAQALVQDVITGIFILIEDSLAVDDFVEIGGHMGTVEGLTLRTVRLRDLDGVLHIITFSQIQVINNMSRQFGIALIRVRVPQSMPVDDTIKLLREVAADLRRDTFLGFRVWSRLEVQGVERFDEGGAILRVRMRTAPEWQWDVARGFNLLLKQRMEELGIDVAAPRLSVQMEGRGGGEVPAVEPTDSGQTPASGDLRQSGGQPSPGDAHP</sequence>
<evidence type="ECO:0000256" key="4">
    <source>
        <dbReference type="ARBA" id="ARBA00022692"/>
    </source>
</evidence>
<evidence type="ECO:0000256" key="6">
    <source>
        <dbReference type="ARBA" id="ARBA00023136"/>
    </source>
</evidence>
<accession>A0A498C411</accession>
<feature type="domain" description="Mechanosensitive ion channel MscS" evidence="10">
    <location>
        <begin position="547"/>
        <end position="611"/>
    </location>
</feature>
<dbReference type="Gene3D" id="1.10.287.1260">
    <property type="match status" value="1"/>
</dbReference>
<comment type="similarity">
    <text evidence="2">Belongs to the MscS (TC 1.A.23) family.</text>
</comment>
<gene>
    <name evidence="12" type="ORF">DFR31_0813</name>
</gene>
<evidence type="ECO:0000256" key="8">
    <source>
        <dbReference type="SAM" id="Phobius"/>
    </source>
</evidence>